<dbReference type="InterPro" id="IPR024753">
    <property type="entry name" value="AriR"/>
</dbReference>
<keyword evidence="2" id="KW-1185">Reference proteome</keyword>
<evidence type="ECO:0008006" key="3">
    <source>
        <dbReference type="Google" id="ProtNLM"/>
    </source>
</evidence>
<sequence>MSEGTLGERKTYLQLFAELTSTHKSVSRKDIIRGLVKKLEMEKDVTKADIYRNILEQMHETRDND</sequence>
<evidence type="ECO:0000313" key="1">
    <source>
        <dbReference type="EMBL" id="RKF70898.1"/>
    </source>
</evidence>
<gene>
    <name evidence="1" type="ORF">CKQ54_06120</name>
</gene>
<dbReference type="Gene3D" id="1.20.5.5260">
    <property type="match status" value="1"/>
</dbReference>
<accession>A0ABX9Q0U2</accession>
<dbReference type="EMBL" id="NSDJ01000001">
    <property type="protein sequence ID" value="RKF70898.1"/>
    <property type="molecule type" value="Genomic_DNA"/>
</dbReference>
<reference evidence="1 2" key="1">
    <citation type="submission" date="2017-08" db="EMBL/GenBank/DDBJ databases">
        <title>Comparative genomics of bacteria isolated from necrotic lesions of AOD affected trees.</title>
        <authorList>
            <person name="Doonan J."/>
            <person name="Denman S."/>
            <person name="Mcdonald J.E."/>
        </authorList>
    </citation>
    <scope>NUCLEOTIDE SEQUENCE [LARGE SCALE GENOMIC DNA]</scope>
    <source>
        <strain evidence="1 2">CIP 105588</strain>
    </source>
</reference>
<protein>
    <recommendedName>
        <fullName evidence="3">Biofilm development protein YmgB/AriR</fullName>
    </recommendedName>
</protein>
<dbReference type="Proteomes" id="UP000284853">
    <property type="component" value="Unassembled WGS sequence"/>
</dbReference>
<proteinExistence type="predicted"/>
<evidence type="ECO:0000313" key="2">
    <source>
        <dbReference type="Proteomes" id="UP000284853"/>
    </source>
</evidence>
<organism evidence="1 2">
    <name type="scientific">Rahnella variigena</name>
    <dbReference type="NCBI Taxonomy" id="574964"/>
    <lineage>
        <taxon>Bacteria</taxon>
        <taxon>Pseudomonadati</taxon>
        <taxon>Pseudomonadota</taxon>
        <taxon>Gammaproteobacteria</taxon>
        <taxon>Enterobacterales</taxon>
        <taxon>Yersiniaceae</taxon>
        <taxon>Rahnella</taxon>
    </lineage>
</organism>
<name>A0ABX9Q0U2_9GAMM</name>
<dbReference type="Pfam" id="PF10798">
    <property type="entry name" value="YmgB"/>
    <property type="match status" value="1"/>
</dbReference>
<comment type="caution">
    <text evidence="1">The sequence shown here is derived from an EMBL/GenBank/DDBJ whole genome shotgun (WGS) entry which is preliminary data.</text>
</comment>